<dbReference type="EMBL" id="ASPP01024103">
    <property type="protein sequence ID" value="ETO09373.1"/>
    <property type="molecule type" value="Genomic_DNA"/>
</dbReference>
<sequence>MANSSRTTDYVSKLIQSELPDQANPVNKKLDELWQAYNDEISKKQQYLDETIEITPNPAFVCKAVGKYKTTNTKQPRAETSVVINICSSPLIGKPRTAVAPNINEQGLCVRMSCGEELSYFDENEQKWIPAFDVVFHPDTITEALQDNSCREAVCVLAANRISEKSVQLIVGQPFQFPKCVYKGVSALPPPQRIRRDKAESLIQCAHITDDTFPTGSKISFMWSFSISYIAIDQFKGNDTQCLVSASEKNQNVQKLHDAIVTLKNSGHTIQAITLSFDFSQTSDLTTPRAKDIVVECNVCQIQIKHQSYTLWNVNLEGVSYSDINIQNTSANFRNKKNN</sequence>
<dbReference type="InterPro" id="IPR012981">
    <property type="entry name" value="PIH1_N"/>
</dbReference>
<dbReference type="GO" id="GO:0005737">
    <property type="term" value="C:cytoplasm"/>
    <property type="evidence" value="ECO:0007669"/>
    <property type="project" value="TreeGrafter"/>
</dbReference>
<dbReference type="PANTHER" id="PTHR22997:SF0">
    <property type="entry name" value="PIH1 DOMAIN-CONTAINING PROTEIN 1"/>
    <property type="match status" value="1"/>
</dbReference>
<gene>
    <name evidence="3" type="ORF">RFI_28006</name>
</gene>
<name>X6M5X9_RETFI</name>
<dbReference type="InterPro" id="IPR050734">
    <property type="entry name" value="PIH1/Kintoun_subfamily"/>
</dbReference>
<comment type="similarity">
    <text evidence="1">Belongs to the PIH1 family.</text>
</comment>
<evidence type="ECO:0000313" key="4">
    <source>
        <dbReference type="Proteomes" id="UP000023152"/>
    </source>
</evidence>
<organism evidence="3 4">
    <name type="scientific">Reticulomyxa filosa</name>
    <dbReference type="NCBI Taxonomy" id="46433"/>
    <lineage>
        <taxon>Eukaryota</taxon>
        <taxon>Sar</taxon>
        <taxon>Rhizaria</taxon>
        <taxon>Retaria</taxon>
        <taxon>Foraminifera</taxon>
        <taxon>Monothalamids</taxon>
        <taxon>Reticulomyxidae</taxon>
        <taxon>Reticulomyxa</taxon>
    </lineage>
</organism>
<dbReference type="Pfam" id="PF08190">
    <property type="entry name" value="PIH1"/>
    <property type="match status" value="1"/>
</dbReference>
<evidence type="ECO:0000256" key="1">
    <source>
        <dbReference type="ARBA" id="ARBA00008511"/>
    </source>
</evidence>
<dbReference type="Proteomes" id="UP000023152">
    <property type="component" value="Unassembled WGS sequence"/>
</dbReference>
<keyword evidence="4" id="KW-1185">Reference proteome</keyword>
<reference evidence="3 4" key="1">
    <citation type="journal article" date="2013" name="Curr. Biol.">
        <title>The Genome of the Foraminiferan Reticulomyxa filosa.</title>
        <authorList>
            <person name="Glockner G."/>
            <person name="Hulsmann N."/>
            <person name="Schleicher M."/>
            <person name="Noegel A.A."/>
            <person name="Eichinger L."/>
            <person name="Gallinger C."/>
            <person name="Pawlowski J."/>
            <person name="Sierra R."/>
            <person name="Euteneuer U."/>
            <person name="Pillet L."/>
            <person name="Moustafa A."/>
            <person name="Platzer M."/>
            <person name="Groth M."/>
            <person name="Szafranski K."/>
            <person name="Schliwa M."/>
        </authorList>
    </citation>
    <scope>NUCLEOTIDE SEQUENCE [LARGE SCALE GENOMIC DNA]</scope>
</reference>
<proteinExistence type="inferred from homology"/>
<feature type="domain" description="PIH1 N-terminal" evidence="2">
    <location>
        <begin position="35"/>
        <end position="200"/>
    </location>
</feature>
<protein>
    <recommendedName>
        <fullName evidence="2">PIH1 N-terminal domain-containing protein</fullName>
    </recommendedName>
</protein>
<dbReference type="PANTHER" id="PTHR22997">
    <property type="entry name" value="PIH1 DOMAIN-CONTAINING PROTEIN 1"/>
    <property type="match status" value="1"/>
</dbReference>
<accession>X6M5X9</accession>
<evidence type="ECO:0000313" key="3">
    <source>
        <dbReference type="EMBL" id="ETO09373.1"/>
    </source>
</evidence>
<comment type="caution">
    <text evidence="3">The sequence shown here is derived from an EMBL/GenBank/DDBJ whole genome shotgun (WGS) entry which is preliminary data.</text>
</comment>
<evidence type="ECO:0000259" key="2">
    <source>
        <dbReference type="Pfam" id="PF08190"/>
    </source>
</evidence>
<dbReference type="AlphaFoldDB" id="X6M5X9"/>